<evidence type="ECO:0000313" key="1">
    <source>
        <dbReference type="EMBL" id="KAF2421045.1"/>
    </source>
</evidence>
<dbReference type="EMBL" id="MU007103">
    <property type="protein sequence ID" value="KAF2421045.1"/>
    <property type="molecule type" value="Genomic_DNA"/>
</dbReference>
<dbReference type="Proteomes" id="UP000800235">
    <property type="component" value="Unassembled WGS sequence"/>
</dbReference>
<gene>
    <name evidence="1" type="ORF">EJ08DRAFT_738373</name>
</gene>
<reference evidence="1" key="1">
    <citation type="journal article" date="2020" name="Stud. Mycol.">
        <title>101 Dothideomycetes genomes: a test case for predicting lifestyles and emergence of pathogens.</title>
        <authorList>
            <person name="Haridas S."/>
            <person name="Albert R."/>
            <person name="Binder M."/>
            <person name="Bloem J."/>
            <person name="Labutti K."/>
            <person name="Salamov A."/>
            <person name="Andreopoulos B."/>
            <person name="Baker S."/>
            <person name="Barry K."/>
            <person name="Bills G."/>
            <person name="Bluhm B."/>
            <person name="Cannon C."/>
            <person name="Castanera R."/>
            <person name="Culley D."/>
            <person name="Daum C."/>
            <person name="Ezra D."/>
            <person name="Gonzalez J."/>
            <person name="Henrissat B."/>
            <person name="Kuo A."/>
            <person name="Liang C."/>
            <person name="Lipzen A."/>
            <person name="Lutzoni F."/>
            <person name="Magnuson J."/>
            <person name="Mondo S."/>
            <person name="Nolan M."/>
            <person name="Ohm R."/>
            <person name="Pangilinan J."/>
            <person name="Park H.-J."/>
            <person name="Ramirez L."/>
            <person name="Alfaro M."/>
            <person name="Sun H."/>
            <person name="Tritt A."/>
            <person name="Yoshinaga Y."/>
            <person name="Zwiers L.-H."/>
            <person name="Turgeon B."/>
            <person name="Goodwin S."/>
            <person name="Spatafora J."/>
            <person name="Crous P."/>
            <person name="Grigoriev I."/>
        </authorList>
    </citation>
    <scope>NUCLEOTIDE SEQUENCE</scope>
    <source>
        <strain evidence="1">CBS 130266</strain>
    </source>
</reference>
<sequence length="295" mass="33829">MDKLKRDAEKSMAEREECQEMRVLNIRLSAELRKFEGNGQDLCHNPKDMRKTMDTLEVYIGDWANRNAVAIEDLADDDLAVVLKTMKERKIISDGAFLNDVKLKKDSIWLLLQAWTIDIIYTRIYNNPFWLFDHLMKILSPETSPPIAQGLQVLFKSFEQWAGDKNRDLNDCRAGILRLMNPHPIKSTVPGKLLALMDKVEAARKAGIEEFAREIPPMVSILLKKTEPGNEDKHLPILRHATADIAPIAWGPRNFTSFAPEVQRYRPAAWGIRSQANEWTSRNPCKRSVPRDGLR</sequence>
<protein>
    <submittedName>
        <fullName evidence="1">Uncharacterized protein</fullName>
    </submittedName>
</protein>
<comment type="caution">
    <text evidence="1">The sequence shown here is derived from an EMBL/GenBank/DDBJ whole genome shotgun (WGS) entry which is preliminary data.</text>
</comment>
<dbReference type="AlphaFoldDB" id="A0A9P4NGX7"/>
<name>A0A9P4NGX7_9PEZI</name>
<evidence type="ECO:0000313" key="2">
    <source>
        <dbReference type="Proteomes" id="UP000800235"/>
    </source>
</evidence>
<accession>A0A9P4NGX7</accession>
<proteinExistence type="predicted"/>
<organism evidence="1 2">
    <name type="scientific">Tothia fuscella</name>
    <dbReference type="NCBI Taxonomy" id="1048955"/>
    <lineage>
        <taxon>Eukaryota</taxon>
        <taxon>Fungi</taxon>
        <taxon>Dikarya</taxon>
        <taxon>Ascomycota</taxon>
        <taxon>Pezizomycotina</taxon>
        <taxon>Dothideomycetes</taxon>
        <taxon>Pleosporomycetidae</taxon>
        <taxon>Venturiales</taxon>
        <taxon>Cylindrosympodiaceae</taxon>
        <taxon>Tothia</taxon>
    </lineage>
</organism>
<keyword evidence="2" id="KW-1185">Reference proteome</keyword>